<dbReference type="AlphaFoldDB" id="A0A8T0UM98"/>
<dbReference type="Proteomes" id="UP000823388">
    <property type="component" value="Chromosome 3N"/>
</dbReference>
<evidence type="ECO:0000313" key="1">
    <source>
        <dbReference type="EMBL" id="KAG2622004.1"/>
    </source>
</evidence>
<organism evidence="1 2">
    <name type="scientific">Panicum virgatum</name>
    <name type="common">Blackwell switchgrass</name>
    <dbReference type="NCBI Taxonomy" id="38727"/>
    <lineage>
        <taxon>Eukaryota</taxon>
        <taxon>Viridiplantae</taxon>
        <taxon>Streptophyta</taxon>
        <taxon>Embryophyta</taxon>
        <taxon>Tracheophyta</taxon>
        <taxon>Spermatophyta</taxon>
        <taxon>Magnoliopsida</taxon>
        <taxon>Liliopsida</taxon>
        <taxon>Poales</taxon>
        <taxon>Poaceae</taxon>
        <taxon>PACMAD clade</taxon>
        <taxon>Panicoideae</taxon>
        <taxon>Panicodae</taxon>
        <taxon>Paniceae</taxon>
        <taxon>Panicinae</taxon>
        <taxon>Panicum</taxon>
        <taxon>Panicum sect. Hiantes</taxon>
    </lineage>
</organism>
<reference evidence="1" key="1">
    <citation type="submission" date="2020-05" db="EMBL/GenBank/DDBJ databases">
        <title>WGS assembly of Panicum virgatum.</title>
        <authorList>
            <person name="Lovell J.T."/>
            <person name="Jenkins J."/>
            <person name="Shu S."/>
            <person name="Juenger T.E."/>
            <person name="Schmutz J."/>
        </authorList>
    </citation>
    <scope>NUCLEOTIDE SEQUENCE</scope>
    <source>
        <strain evidence="1">AP13</strain>
    </source>
</reference>
<evidence type="ECO:0000313" key="2">
    <source>
        <dbReference type="Proteomes" id="UP000823388"/>
    </source>
</evidence>
<gene>
    <name evidence="1" type="ORF">PVAP13_3NG291050</name>
</gene>
<dbReference type="EMBL" id="CM029042">
    <property type="protein sequence ID" value="KAG2622004.1"/>
    <property type="molecule type" value="Genomic_DNA"/>
</dbReference>
<keyword evidence="2" id="KW-1185">Reference proteome</keyword>
<sequence length="91" mass="10045">MPSSNNLREGDKVLLESGEEGLQHSLFHPGLAKAPWEVVLPCCSRHCQQNTNSNYSMPFAFLDSRENGHQANICGNKSSQKGAIIEAFWKG</sequence>
<protein>
    <submittedName>
        <fullName evidence="1">Uncharacterized protein</fullName>
    </submittedName>
</protein>
<name>A0A8T0UM98_PANVG</name>
<proteinExistence type="predicted"/>
<comment type="caution">
    <text evidence="1">The sequence shown here is derived from an EMBL/GenBank/DDBJ whole genome shotgun (WGS) entry which is preliminary data.</text>
</comment>
<accession>A0A8T0UM98</accession>